<dbReference type="RefSeq" id="XP_023091380.1">
    <property type="nucleotide sequence ID" value="XM_023236453.1"/>
</dbReference>
<dbReference type="HOGENOM" id="CLU_2055209_0_0_1"/>
<dbReference type="Gene3D" id="3.40.50.720">
    <property type="entry name" value="NAD(P)-binding Rossmann-like Domain"/>
    <property type="match status" value="1"/>
</dbReference>
<keyword evidence="2" id="KW-0472">Membrane</keyword>
<keyword evidence="4" id="KW-1185">Reference proteome</keyword>
<keyword evidence="2" id="KW-1133">Transmembrane helix</keyword>
<dbReference type="InterPro" id="IPR036291">
    <property type="entry name" value="NAD(P)-bd_dom_sf"/>
</dbReference>
<evidence type="ECO:0000313" key="4">
    <source>
        <dbReference type="Proteomes" id="UP000006564"/>
    </source>
</evidence>
<dbReference type="Proteomes" id="UP000006564">
    <property type="component" value="Chromosome 4"/>
</dbReference>
<dbReference type="PANTHER" id="PTHR47534">
    <property type="entry name" value="YALI0E05731P"/>
    <property type="match status" value="1"/>
</dbReference>
<dbReference type="GO" id="GO:0016491">
    <property type="term" value="F:oxidoreductase activity"/>
    <property type="evidence" value="ECO:0007669"/>
    <property type="project" value="UniProtKB-KW"/>
</dbReference>
<evidence type="ECO:0000256" key="2">
    <source>
        <dbReference type="SAM" id="Phobius"/>
    </source>
</evidence>
<sequence>MVSLATVRAHNASLKSLGSGLVAVFVGGTSGIGLYTVREFARYTVSPTVYLVGRNEAQAKQVIQELSLINPHGKFQFIKTDASLLCGVDSACEVIQRRESRINLLFLSCGIFTMKGRDVTRSLKMLFPVS</sequence>
<keyword evidence="2" id="KW-0812">Transmembrane</keyword>
<name>Q2UD11_ASPOR</name>
<evidence type="ECO:0000256" key="1">
    <source>
        <dbReference type="ARBA" id="ARBA00023002"/>
    </source>
</evidence>
<dbReference type="EMBL" id="BA000052">
    <property type="protein sequence ID" value="BAE60554.1"/>
    <property type="molecule type" value="Genomic_DNA"/>
</dbReference>
<dbReference type="OMA" id="SACEVIQ"/>
<gene>
    <name evidence="3" type="ORF">AO090012000364</name>
</gene>
<keyword evidence="1" id="KW-0560">Oxidoreductase</keyword>
<dbReference type="KEGG" id="aor:AO090012000364"/>
<reference evidence="3 4" key="1">
    <citation type="journal article" date="2005" name="Nature">
        <title>Genome sequencing and analysis of Aspergillus oryzae.</title>
        <authorList>
            <person name="Machida M."/>
            <person name="Asai K."/>
            <person name="Sano M."/>
            <person name="Tanaka T."/>
            <person name="Kumagai T."/>
            <person name="Terai G."/>
            <person name="Kusumoto K."/>
            <person name="Arima T."/>
            <person name="Akita O."/>
            <person name="Kashiwagi Y."/>
            <person name="Abe K."/>
            <person name="Gomi K."/>
            <person name="Horiuchi H."/>
            <person name="Kitamoto K."/>
            <person name="Kobayashi T."/>
            <person name="Takeuchi M."/>
            <person name="Denning D.W."/>
            <person name="Galagan J.E."/>
            <person name="Nierman W.C."/>
            <person name="Yu J."/>
            <person name="Archer D.B."/>
            <person name="Bennett J.W."/>
            <person name="Bhatnagar D."/>
            <person name="Cleveland T.E."/>
            <person name="Fedorova N.D."/>
            <person name="Gotoh O."/>
            <person name="Horikawa H."/>
            <person name="Hosoyama A."/>
            <person name="Ichinomiya M."/>
            <person name="Igarashi R."/>
            <person name="Iwashita K."/>
            <person name="Juvvadi P.R."/>
            <person name="Kato M."/>
            <person name="Kato Y."/>
            <person name="Kin T."/>
            <person name="Kokubun A."/>
            <person name="Maeda H."/>
            <person name="Maeyama N."/>
            <person name="Maruyama J."/>
            <person name="Nagasaki H."/>
            <person name="Nakajima T."/>
            <person name="Oda K."/>
            <person name="Okada K."/>
            <person name="Paulsen I."/>
            <person name="Sakamoto K."/>
            <person name="Sawano T."/>
            <person name="Takahashi M."/>
            <person name="Takase K."/>
            <person name="Terabayashi Y."/>
            <person name="Wortman J."/>
            <person name="Yamada O."/>
            <person name="Yamagata Y."/>
            <person name="Anazawa H."/>
            <person name="Hata Y."/>
            <person name="Koide Y."/>
            <person name="Komori T."/>
            <person name="Koyama Y."/>
            <person name="Minetoki T."/>
            <person name="Suharnan S."/>
            <person name="Tanaka A."/>
            <person name="Isono K."/>
            <person name="Kuhara S."/>
            <person name="Ogasawara N."/>
            <person name="Kikuchi H."/>
        </authorList>
    </citation>
    <scope>NUCLEOTIDE SEQUENCE [LARGE SCALE GENOMIC DNA]</scope>
    <source>
        <strain evidence="4">ATCC 42149 / RIB 40</strain>
    </source>
</reference>
<dbReference type="SUPFAM" id="SSF51735">
    <property type="entry name" value="NAD(P)-binding Rossmann-fold domains"/>
    <property type="match status" value="1"/>
</dbReference>
<protein>
    <submittedName>
        <fullName evidence="3">DNA, SC012</fullName>
    </submittedName>
</protein>
<dbReference type="InterPro" id="IPR002347">
    <property type="entry name" value="SDR_fam"/>
</dbReference>
<dbReference type="PANTHER" id="PTHR47534:SF3">
    <property type="entry name" value="ALCOHOL DEHYDROGENASE-LIKE C-TERMINAL DOMAIN-CONTAINING PROTEIN"/>
    <property type="match status" value="1"/>
</dbReference>
<feature type="transmembrane region" description="Helical" evidence="2">
    <location>
        <begin position="20"/>
        <end position="37"/>
    </location>
</feature>
<dbReference type="VEuPathDB" id="FungiDB:AO090012000364"/>
<dbReference type="AlphaFoldDB" id="Q2UD11"/>
<proteinExistence type="predicted"/>
<organism evidence="3 4">
    <name type="scientific">Aspergillus oryzae (strain ATCC 42149 / RIB 40)</name>
    <name type="common">Yellow koji mold</name>
    <dbReference type="NCBI Taxonomy" id="510516"/>
    <lineage>
        <taxon>Eukaryota</taxon>
        <taxon>Fungi</taxon>
        <taxon>Dikarya</taxon>
        <taxon>Ascomycota</taxon>
        <taxon>Pezizomycotina</taxon>
        <taxon>Eurotiomycetes</taxon>
        <taxon>Eurotiomycetidae</taxon>
        <taxon>Eurotiales</taxon>
        <taxon>Aspergillaceae</taxon>
        <taxon>Aspergillus</taxon>
        <taxon>Aspergillus subgen. Circumdati</taxon>
    </lineage>
</organism>
<dbReference type="InterPro" id="IPR052228">
    <property type="entry name" value="Sec_Metab_Biosynth_Oxidored"/>
</dbReference>
<accession>Q2UD11</accession>
<dbReference type="EMBL" id="AP007161">
    <property type="protein sequence ID" value="BAE60554.1"/>
    <property type="molecule type" value="Genomic_DNA"/>
</dbReference>
<evidence type="ECO:0000313" key="3">
    <source>
        <dbReference type="EMBL" id="BAE60554.1"/>
    </source>
</evidence>
<dbReference type="GeneID" id="10098546"/>
<dbReference type="Pfam" id="PF00106">
    <property type="entry name" value="adh_short"/>
    <property type="match status" value="1"/>
</dbReference>